<dbReference type="Pfam" id="PF13584">
    <property type="entry name" value="BatD"/>
    <property type="match status" value="2"/>
</dbReference>
<keyword evidence="1" id="KW-0472">Membrane</keyword>
<dbReference type="PANTHER" id="PTHR40940">
    <property type="entry name" value="PROTEIN BATD-RELATED"/>
    <property type="match status" value="1"/>
</dbReference>
<gene>
    <name evidence="2" type="ORF">NAF29_05950</name>
</gene>
<keyword evidence="3" id="KW-1185">Reference proteome</keyword>
<keyword evidence="1" id="KW-1133">Transmembrane helix</keyword>
<dbReference type="PANTHER" id="PTHR40940:SF1">
    <property type="entry name" value="PROTEIN BATD"/>
    <property type="match status" value="1"/>
</dbReference>
<accession>A0AA41W5A8</accession>
<dbReference type="RefSeq" id="WP_251260577.1">
    <property type="nucleotide sequence ID" value="NZ_JAMQGP010000002.1"/>
</dbReference>
<proteinExistence type="predicted"/>
<evidence type="ECO:0000256" key="1">
    <source>
        <dbReference type="SAM" id="Phobius"/>
    </source>
</evidence>
<organism evidence="2 3">
    <name type="scientific">Echinimonas agarilytica</name>
    <dbReference type="NCBI Taxonomy" id="1215918"/>
    <lineage>
        <taxon>Bacteria</taxon>
        <taxon>Pseudomonadati</taxon>
        <taxon>Pseudomonadota</taxon>
        <taxon>Gammaproteobacteria</taxon>
        <taxon>Alteromonadales</taxon>
        <taxon>Echinimonadaceae</taxon>
        <taxon>Echinimonas</taxon>
    </lineage>
</organism>
<sequence length="549" mass="61709">MHRLFIWIIVLVAFPAKALTSIEATIDKNPVLTNESFVLQIVADDDIPRDAIDTSILLKNFVVGQTHVNRSTKSVNFKTSRSTTWTTVLIARTPGTYTIPAFRYDGVASRPISLTVAKETQGAANQRDIYIENKMSTERAYPGQVAVLDTKLYLSVQLERGRLSDPEGDGLDFSQMGEDTDNIEIVNGKRYRVISRKYAVSAEESGMYSLRPPMFAGTVVTAQARSFFDNARTRPVQVVSDDKQLFIMPIPDEAEQPFIPAEYITIEEQSDDQSSIYVGEPVSRKIVITANGISEDRLPVSGVQYPTNVNVYPDKTETSTTYRGNSVITQRVETSAFIATEPGTLSLPPVTLKYWDTRYHQMAEVTLPARSIEVLPAQAATGEPEVALPDFEATPTRAPVWLYSALTAVSVLWFVTLLAWWLHVRYLKQILPSHIKVPPKKPKAPQNESWKDLVQALEQPQMGDLSQPMRRWLKETYQVSTLSHLLVQHPESSQHIKAVEVLYNKVKSTRYGHDSSDASCKELKQALEFMRDELTSQGKAKSETFELYR</sequence>
<dbReference type="Proteomes" id="UP001165393">
    <property type="component" value="Unassembled WGS sequence"/>
</dbReference>
<comment type="caution">
    <text evidence="2">The sequence shown here is derived from an EMBL/GenBank/DDBJ whole genome shotgun (WGS) entry which is preliminary data.</text>
</comment>
<keyword evidence="1" id="KW-0812">Transmembrane</keyword>
<name>A0AA41W5A8_9GAMM</name>
<dbReference type="InterPro" id="IPR025738">
    <property type="entry name" value="BatD"/>
</dbReference>
<dbReference type="EMBL" id="JAMQGP010000002">
    <property type="protein sequence ID" value="MCM2679219.1"/>
    <property type="molecule type" value="Genomic_DNA"/>
</dbReference>
<reference evidence="2 3" key="1">
    <citation type="journal article" date="2013" name="Antonie Van Leeuwenhoek">
        <title>Echinimonas agarilytica gen. nov., sp. nov., a new gammaproteobacterium isolated from the sea urchin Strongylocentrotus intermedius.</title>
        <authorList>
            <person name="Nedashkovskaya O.I."/>
            <person name="Stenkova A.M."/>
            <person name="Zhukova N.V."/>
            <person name="Van Trappen S."/>
            <person name="Lee J.S."/>
            <person name="Kim S.B."/>
        </authorList>
    </citation>
    <scope>NUCLEOTIDE SEQUENCE [LARGE SCALE GENOMIC DNA]</scope>
    <source>
        <strain evidence="2 3">KMM 6351</strain>
    </source>
</reference>
<evidence type="ECO:0000313" key="3">
    <source>
        <dbReference type="Proteomes" id="UP001165393"/>
    </source>
</evidence>
<dbReference type="AlphaFoldDB" id="A0AA41W5A8"/>
<feature type="transmembrane region" description="Helical" evidence="1">
    <location>
        <begin position="400"/>
        <end position="422"/>
    </location>
</feature>
<evidence type="ECO:0000313" key="2">
    <source>
        <dbReference type="EMBL" id="MCM2679219.1"/>
    </source>
</evidence>
<protein>
    <submittedName>
        <fullName evidence="2">BatD family protein</fullName>
    </submittedName>
</protein>